<reference evidence="1" key="1">
    <citation type="submission" date="2021-03" db="EMBL/GenBank/DDBJ databases">
        <authorList>
            <person name="Bekaert M."/>
        </authorList>
    </citation>
    <scope>NUCLEOTIDE SEQUENCE</scope>
</reference>
<gene>
    <name evidence="1" type="ORF">MEDL_30863</name>
</gene>
<dbReference type="Proteomes" id="UP000683360">
    <property type="component" value="Unassembled WGS sequence"/>
</dbReference>
<accession>A0A8S3S706</accession>
<keyword evidence="2" id="KW-1185">Reference proteome</keyword>
<proteinExistence type="predicted"/>
<dbReference type="OrthoDB" id="6022146at2759"/>
<dbReference type="AlphaFoldDB" id="A0A8S3S706"/>
<evidence type="ECO:0000313" key="2">
    <source>
        <dbReference type="Proteomes" id="UP000683360"/>
    </source>
</evidence>
<dbReference type="EMBL" id="CAJPWZ010001505">
    <property type="protein sequence ID" value="CAG2217161.1"/>
    <property type="molecule type" value="Genomic_DNA"/>
</dbReference>
<evidence type="ECO:0000313" key="1">
    <source>
        <dbReference type="EMBL" id="CAG2217161.1"/>
    </source>
</evidence>
<comment type="caution">
    <text evidence="1">The sequence shown here is derived from an EMBL/GenBank/DDBJ whole genome shotgun (WGS) entry which is preliminary data.</text>
</comment>
<protein>
    <submittedName>
        <fullName evidence="1">Uncharacterized protein</fullName>
    </submittedName>
</protein>
<sequence>MEIRPGTVKPTRLSVYIRERILSLRRSGKNITEVRDELIRSDNVQVSRQGISAFLRRFRQSGSVTDFKVNTRQKMLQEVHLEFIDETIRNDLEISAREVAKLLTEHSQFNPHISLKDQNEDKNSVEQENDNLQSYHVPVENKVNSNIDISRKETSDGVRAFLHRKK</sequence>
<name>A0A8S3S706_MYTED</name>
<dbReference type="SUPFAM" id="SSF46689">
    <property type="entry name" value="Homeodomain-like"/>
    <property type="match status" value="1"/>
</dbReference>
<dbReference type="InterPro" id="IPR009057">
    <property type="entry name" value="Homeodomain-like_sf"/>
</dbReference>
<organism evidence="1 2">
    <name type="scientific">Mytilus edulis</name>
    <name type="common">Blue mussel</name>
    <dbReference type="NCBI Taxonomy" id="6550"/>
    <lineage>
        <taxon>Eukaryota</taxon>
        <taxon>Metazoa</taxon>
        <taxon>Spiralia</taxon>
        <taxon>Lophotrochozoa</taxon>
        <taxon>Mollusca</taxon>
        <taxon>Bivalvia</taxon>
        <taxon>Autobranchia</taxon>
        <taxon>Pteriomorphia</taxon>
        <taxon>Mytilida</taxon>
        <taxon>Mytiloidea</taxon>
        <taxon>Mytilidae</taxon>
        <taxon>Mytilinae</taxon>
        <taxon>Mytilus</taxon>
    </lineage>
</organism>